<dbReference type="FunFam" id="3.80.10.10:FF:000236">
    <property type="entry name" value="NLR family CARD domain containing 3"/>
    <property type="match status" value="1"/>
</dbReference>
<dbReference type="Pfam" id="PF05729">
    <property type="entry name" value="NACHT"/>
    <property type="match status" value="1"/>
</dbReference>
<dbReference type="EMBL" id="GL193204">
    <property type="protein sequence ID" value="EFB19237.1"/>
    <property type="molecule type" value="Genomic_DNA"/>
</dbReference>
<dbReference type="HOGENOM" id="CLU_002274_3_0_1"/>
<protein>
    <recommendedName>
        <fullName evidence="10">NACHT domain-containing protein</fullName>
    </recommendedName>
</protein>
<dbReference type="FunFam" id="3.80.10.10:FF:000274">
    <property type="entry name" value="NLR family CARD domain containing 3"/>
    <property type="match status" value="1"/>
</dbReference>
<accession>D2HR03</accession>
<dbReference type="Gene3D" id="3.40.50.300">
    <property type="entry name" value="P-loop containing nucleotide triphosphate hydrolases"/>
    <property type="match status" value="1"/>
</dbReference>
<name>D2HR03_AILME</name>
<evidence type="ECO:0000256" key="2">
    <source>
        <dbReference type="ARBA" id="ARBA00008665"/>
    </source>
</evidence>
<dbReference type="InterPro" id="IPR051261">
    <property type="entry name" value="NLR"/>
</dbReference>
<dbReference type="GO" id="GO:0043124">
    <property type="term" value="P:negative regulation of canonical NF-kappaB signal transduction"/>
    <property type="evidence" value="ECO:0007669"/>
    <property type="project" value="UniProtKB-ARBA"/>
</dbReference>
<keyword evidence="4" id="KW-0433">Leucine-rich repeat</keyword>
<feature type="non-terminal residue" evidence="11">
    <location>
        <position position="1"/>
    </location>
</feature>
<dbReference type="GO" id="GO:0032715">
    <property type="term" value="P:negative regulation of interleukin-6 production"/>
    <property type="evidence" value="ECO:0007669"/>
    <property type="project" value="UniProtKB-ARBA"/>
</dbReference>
<sequence>QKALQALSSQLLAAIPDSMRKQEVRTGGETGQGRGPGSPAGQVKVLVDLLAGKSNQSSQTPQTPDRMPHGDALPFGLCPTDSRIQKCQEALLNRVKGSPELGGPSPRLTNLLLVEGLTDLQLKEHDFTQVETTRGGWHPARIIALERLFLPLSRVSIPPRISITIGVAGVGKTTLVRNFVHLWARGQVGKDFSLLLPLTFRDLNTYEKLSADRLIRSVFPHIGESGLAAAALPQTLLILDGLDECKTPLDFSNTAACTDPKKEIQVDHLITNIIRGNLFPEVSVWVTSRPGVAGQIPGGLVDRMTEIRGFNEEEIKVCLEEMFPEDHTLSDWVLRQVQADRALYLMCTVPAFCRLAGSALGHLSRTKPGPQDSALWTPRTLCELYSWYFRMALGGDGQEKGKASPRIEQVAHSSRKMVGTLGRLAFHGLVRRKYVFYEQDLKAFGMDLAVLQSALCGCFLRREETLASSTAYCFSHLSLQEFVAAAYYYSASKRAIFDLFTEGGVSWPRLGFLTHFRSAAQRAMQAEDGRLDVFLRFLSGLLSPRVNALLAGSLLAQGEHQGYRAQVAELLQGCLRPDVAVCARAVNTLHCLHELQHTELACSVEEAMRSGGLAGLTSPQHRAALAYLLQVSDACAQEANLSLCLSKGVLQSLLPQLLYCRSLRLDNNQFQDPVMDLLGSVLSGKDCRIQRISLAENQIGNKGAKALARSLLVNRSLTALDLRSNSIGPQGAKALADALKINRTLAFLSLQSNAIRDNGARSVAEALAANRTLSVLHLQKNTIGPVGAQRMADTLKQNRSLKELIFSSNSIGDGGAEALAMALKVNQGLESLDLQSNSISDAGVAALMGALCANQTLISLNLRENSISSEGARELARALCINCTLKNLDLTANLLQDQGAQAIAVAMRENQALTSLHLQWNFIQAGAAKALGQALQLNRSLTSLDLQENAIGDEGASAVASALKANTALTALYLQVASIGSRGAQALGDALAVNKTLEILDLRGNTIGAAGAKALANALKVNSSLRRLNLQENSLGMDGAICVATALSGNHSLQHINLQGNHIGESGARMISEAIRTNAPSCTVEM</sequence>
<dbReference type="GO" id="GO:0080090">
    <property type="term" value="P:regulation of primary metabolic process"/>
    <property type="evidence" value="ECO:0007669"/>
    <property type="project" value="UniProtKB-ARBA"/>
</dbReference>
<dbReference type="InterPro" id="IPR041075">
    <property type="entry name" value="NOD1/2_WH"/>
</dbReference>
<dbReference type="GO" id="GO:0005524">
    <property type="term" value="F:ATP binding"/>
    <property type="evidence" value="ECO:0007669"/>
    <property type="project" value="UniProtKB-KW"/>
</dbReference>
<evidence type="ECO:0000256" key="7">
    <source>
        <dbReference type="ARBA" id="ARBA00022840"/>
    </source>
</evidence>
<evidence type="ECO:0000256" key="1">
    <source>
        <dbReference type="ARBA" id="ARBA00004496"/>
    </source>
</evidence>
<dbReference type="InterPro" id="IPR007111">
    <property type="entry name" value="NACHT_NTPase"/>
</dbReference>
<evidence type="ECO:0000313" key="11">
    <source>
        <dbReference type="EMBL" id="EFB19237.1"/>
    </source>
</evidence>
<evidence type="ECO:0000256" key="8">
    <source>
        <dbReference type="ARBA" id="ARBA00062745"/>
    </source>
</evidence>
<dbReference type="GO" id="GO:0032720">
    <property type="term" value="P:negative regulation of tumor necrosis factor production"/>
    <property type="evidence" value="ECO:0007669"/>
    <property type="project" value="UniProtKB-ARBA"/>
</dbReference>
<dbReference type="InterPro" id="IPR041267">
    <property type="entry name" value="NLRP_HD2"/>
</dbReference>
<gene>
    <name evidence="11" type="ORF">PANDA_014381</name>
</gene>
<feature type="compositionally biased region" description="Gly residues" evidence="9">
    <location>
        <begin position="28"/>
        <end position="38"/>
    </location>
</feature>
<evidence type="ECO:0000256" key="9">
    <source>
        <dbReference type="SAM" id="MobiDB-lite"/>
    </source>
</evidence>
<feature type="region of interest" description="Disordered" evidence="9">
    <location>
        <begin position="17"/>
        <end position="41"/>
    </location>
</feature>
<reference evidence="11" key="1">
    <citation type="journal article" date="2010" name="Nature">
        <title>The sequence and de novo assembly of the giant panda genome.</title>
        <authorList>
            <person name="Li R."/>
            <person name="Fan W."/>
            <person name="Tian G."/>
            <person name="Zhu H."/>
            <person name="He L."/>
            <person name="Cai J."/>
            <person name="Huang Q."/>
            <person name="Cai Q."/>
            <person name="Li B."/>
            <person name="Bai Y."/>
            <person name="Zhang Z."/>
            <person name="Zhang Y."/>
            <person name="Wang W."/>
            <person name="Li J."/>
            <person name="Wei F."/>
            <person name="Li H."/>
            <person name="Jian M."/>
            <person name="Li J."/>
            <person name="Zhang Z."/>
            <person name="Nielsen R."/>
            <person name="Li D."/>
            <person name="Gu W."/>
            <person name="Yang Z."/>
            <person name="Xuan Z."/>
            <person name="Ryder O.A."/>
            <person name="Leung F.C."/>
            <person name="Zhou Y."/>
            <person name="Cao J."/>
            <person name="Sun X."/>
            <person name="Fu Y."/>
            <person name="Fang X."/>
            <person name="Guo X."/>
            <person name="Wang B."/>
            <person name="Hou R."/>
            <person name="Shen F."/>
            <person name="Mu B."/>
            <person name="Ni P."/>
            <person name="Lin R."/>
            <person name="Qian W."/>
            <person name="Wang G."/>
            <person name="Yu C."/>
            <person name="Nie W."/>
            <person name="Wang J."/>
            <person name="Wu Z."/>
            <person name="Liang H."/>
            <person name="Min J."/>
            <person name="Wu Q."/>
            <person name="Cheng S."/>
            <person name="Ruan J."/>
            <person name="Wang M."/>
            <person name="Shi Z."/>
            <person name="Wen M."/>
            <person name="Liu B."/>
            <person name="Ren X."/>
            <person name="Zheng H."/>
            <person name="Dong D."/>
            <person name="Cook K."/>
            <person name="Shan G."/>
            <person name="Zhang H."/>
            <person name="Kosiol C."/>
            <person name="Xie X."/>
            <person name="Lu Z."/>
            <person name="Zheng H."/>
            <person name="Li Y."/>
            <person name="Steiner C.C."/>
            <person name="Lam T.T."/>
            <person name="Lin S."/>
            <person name="Zhang Q."/>
            <person name="Li G."/>
            <person name="Tian J."/>
            <person name="Gong T."/>
            <person name="Liu H."/>
            <person name="Zhang D."/>
            <person name="Fang L."/>
            <person name="Ye C."/>
            <person name="Zhang J."/>
            <person name="Hu W."/>
            <person name="Xu A."/>
            <person name="Ren Y."/>
            <person name="Zhang G."/>
            <person name="Bruford M.W."/>
            <person name="Li Q."/>
            <person name="Ma L."/>
            <person name="Guo Y."/>
            <person name="An N."/>
            <person name="Hu Y."/>
            <person name="Zheng Y."/>
            <person name="Shi Y."/>
            <person name="Li Z."/>
            <person name="Liu Q."/>
            <person name="Chen Y."/>
            <person name="Zhao J."/>
            <person name="Qu N."/>
            <person name="Zhao S."/>
            <person name="Tian F."/>
            <person name="Wang X."/>
            <person name="Wang H."/>
            <person name="Xu L."/>
            <person name="Liu X."/>
            <person name="Vinar T."/>
            <person name="Wang Y."/>
            <person name="Lam T.W."/>
            <person name="Yiu S.M."/>
            <person name="Liu S."/>
            <person name="Zhang H."/>
            <person name="Li D."/>
            <person name="Huang Y."/>
            <person name="Wang X."/>
            <person name="Yang G."/>
            <person name="Jiang Z."/>
            <person name="Wang J."/>
            <person name="Qin N."/>
            <person name="Li L."/>
            <person name="Li J."/>
            <person name="Bolund L."/>
            <person name="Kristiansen K."/>
            <person name="Wong G.K."/>
            <person name="Olson M."/>
            <person name="Zhang X."/>
            <person name="Li S."/>
            <person name="Yang H."/>
            <person name="Wang J."/>
            <person name="Wang J."/>
        </authorList>
    </citation>
    <scope>NUCLEOTIDE SEQUENCE [LARGE SCALE GENOMIC DNA]</scope>
</reference>
<dbReference type="Gene3D" id="3.80.10.10">
    <property type="entry name" value="Ribonuclease Inhibitor"/>
    <property type="match status" value="4"/>
</dbReference>
<keyword evidence="3" id="KW-0963">Cytoplasm</keyword>
<evidence type="ECO:0000256" key="5">
    <source>
        <dbReference type="ARBA" id="ARBA00022737"/>
    </source>
</evidence>
<dbReference type="GO" id="GO:0002683">
    <property type="term" value="P:negative regulation of immune system process"/>
    <property type="evidence" value="ECO:0007669"/>
    <property type="project" value="UniProtKB-ARBA"/>
</dbReference>
<dbReference type="InterPro" id="IPR001611">
    <property type="entry name" value="Leu-rich_rpt"/>
</dbReference>
<evidence type="ECO:0000256" key="6">
    <source>
        <dbReference type="ARBA" id="ARBA00022741"/>
    </source>
</evidence>
<dbReference type="InterPro" id="IPR032675">
    <property type="entry name" value="LRR_dom_sf"/>
</dbReference>
<dbReference type="SUPFAM" id="SSF52047">
    <property type="entry name" value="RNI-like"/>
    <property type="match status" value="2"/>
</dbReference>
<dbReference type="FunFam" id="3.40.50.300:FF:001062">
    <property type="entry name" value="NLR family CARD domain containing 3"/>
    <property type="match status" value="1"/>
</dbReference>
<dbReference type="InterPro" id="IPR027417">
    <property type="entry name" value="P-loop_NTPase"/>
</dbReference>
<dbReference type="Pfam" id="PF17776">
    <property type="entry name" value="NLRC4_HD2"/>
    <property type="match status" value="1"/>
</dbReference>
<dbReference type="SMART" id="SM00368">
    <property type="entry name" value="LRR_RI"/>
    <property type="match status" value="14"/>
</dbReference>
<proteinExistence type="inferred from homology"/>
<evidence type="ECO:0000256" key="4">
    <source>
        <dbReference type="ARBA" id="ARBA00022614"/>
    </source>
</evidence>
<feature type="domain" description="NACHT" evidence="10">
    <location>
        <begin position="160"/>
        <end position="291"/>
    </location>
</feature>
<comment type="similarity">
    <text evidence="2">Belongs to the NLRP family.</text>
</comment>
<dbReference type="AlphaFoldDB" id="D2HR03"/>
<dbReference type="FunFam" id="3.80.10.10:FF:001349">
    <property type="entry name" value="NLR family CARD domain containing 3"/>
    <property type="match status" value="1"/>
</dbReference>
<feature type="compositionally biased region" description="Polar residues" evidence="9">
    <location>
        <begin position="54"/>
        <end position="63"/>
    </location>
</feature>
<dbReference type="GO" id="GO:0005737">
    <property type="term" value="C:cytoplasm"/>
    <property type="evidence" value="ECO:0007669"/>
    <property type="project" value="UniProtKB-SubCell"/>
</dbReference>
<dbReference type="Pfam" id="PF17779">
    <property type="entry name" value="WHD_NOD2"/>
    <property type="match status" value="1"/>
</dbReference>
<comment type="subcellular location">
    <subcellularLocation>
        <location evidence="1">Cytoplasm</location>
    </subcellularLocation>
</comment>
<keyword evidence="5" id="KW-0677">Repeat</keyword>
<dbReference type="GO" id="GO:0045088">
    <property type="term" value="P:regulation of innate immune response"/>
    <property type="evidence" value="ECO:0007669"/>
    <property type="project" value="UniProtKB-ARBA"/>
</dbReference>
<feature type="region of interest" description="Disordered" evidence="9">
    <location>
        <begin position="54"/>
        <end position="73"/>
    </location>
</feature>
<comment type="subunit">
    <text evidence="8">Directly interacts (via CARD) with TMEM173/STING; this interaction reduces TMEM173 trafficking to the perinuclear region in response to interferon stimulatory DNA. Also interacts, but to a lesser extent, with TBK1. Interacts with TRAF6; this interaction results in decreased TRAF6 'Lys-63'-linked polyubiquitination, but leaves 'Lys-48'-linked chains unchanged, promoting TRAF6 protein degradation. Interacts with PIK3R1/PIK3R2; this interaction disrupts the association between PIK3R1/PIK3R2 and the p110 catalytic subunit PIK3CA/PIK3CB/PIK3CD and reduces PIK3R1/PIK3R2 activation. Weakly interacts with PYCARD/ASC. Interacts with CASP1 and CASP5.</text>
</comment>
<evidence type="ECO:0000259" key="10">
    <source>
        <dbReference type="PROSITE" id="PS50837"/>
    </source>
</evidence>
<organism evidence="11">
    <name type="scientific">Ailuropoda melanoleuca</name>
    <name type="common">Giant panda</name>
    <dbReference type="NCBI Taxonomy" id="9646"/>
    <lineage>
        <taxon>Eukaryota</taxon>
        <taxon>Metazoa</taxon>
        <taxon>Chordata</taxon>
        <taxon>Craniata</taxon>
        <taxon>Vertebrata</taxon>
        <taxon>Euteleostomi</taxon>
        <taxon>Mammalia</taxon>
        <taxon>Eutheria</taxon>
        <taxon>Laurasiatheria</taxon>
        <taxon>Carnivora</taxon>
        <taxon>Caniformia</taxon>
        <taxon>Ursidae</taxon>
        <taxon>Ailuropoda</taxon>
    </lineage>
</organism>
<feature type="non-terminal residue" evidence="11">
    <location>
        <position position="1086"/>
    </location>
</feature>
<dbReference type="FunFam" id="3.80.10.10:FF:000483">
    <property type="entry name" value="NLR family, CARD domain-containing 3"/>
    <property type="match status" value="1"/>
</dbReference>
<dbReference type="PANTHER" id="PTHR24106">
    <property type="entry name" value="NACHT, LRR AND CARD DOMAINS-CONTAINING"/>
    <property type="match status" value="1"/>
</dbReference>
<dbReference type="GO" id="GO:0007249">
    <property type="term" value="P:canonical NF-kappaB signal transduction"/>
    <property type="evidence" value="ECO:0007669"/>
    <property type="project" value="UniProtKB-ARBA"/>
</dbReference>
<evidence type="ECO:0000256" key="3">
    <source>
        <dbReference type="ARBA" id="ARBA00022490"/>
    </source>
</evidence>
<dbReference type="SUPFAM" id="SSF52540">
    <property type="entry name" value="P-loop containing nucleoside triphosphate hydrolases"/>
    <property type="match status" value="1"/>
</dbReference>
<dbReference type="Pfam" id="PF13516">
    <property type="entry name" value="LRR_6"/>
    <property type="match status" value="12"/>
</dbReference>
<dbReference type="InParanoid" id="D2HR03"/>
<dbReference type="PROSITE" id="PS50837">
    <property type="entry name" value="NACHT"/>
    <property type="match status" value="1"/>
</dbReference>
<dbReference type="GO" id="GO:0050728">
    <property type="term" value="P:negative regulation of inflammatory response"/>
    <property type="evidence" value="ECO:0007669"/>
    <property type="project" value="UniProtKB-ARBA"/>
</dbReference>
<keyword evidence="7" id="KW-0067">ATP-binding</keyword>
<keyword evidence="6" id="KW-0547">Nucleotide-binding</keyword>